<dbReference type="AlphaFoldDB" id="A0A8A3PL37"/>
<feature type="transmembrane region" description="Helical" evidence="5">
    <location>
        <begin position="21"/>
        <end position="47"/>
    </location>
</feature>
<evidence type="ECO:0000313" key="7">
    <source>
        <dbReference type="Proteomes" id="UP000672032"/>
    </source>
</evidence>
<dbReference type="PANTHER" id="PTHR23501">
    <property type="entry name" value="MAJOR FACILITATOR SUPERFAMILY"/>
    <property type="match status" value="1"/>
</dbReference>
<feature type="transmembrane region" description="Helical" evidence="5">
    <location>
        <begin position="333"/>
        <end position="352"/>
    </location>
</feature>
<dbReference type="Proteomes" id="UP000672032">
    <property type="component" value="Chromosome 5"/>
</dbReference>
<reference evidence="6" key="1">
    <citation type="submission" date="2020-10" db="EMBL/GenBank/DDBJ databases">
        <title>Genome Sequence of Monilinia vaccinii-corymbosi Sheds Light on Mummy Berry Disease Infection of Blueberry and Mating Type.</title>
        <authorList>
            <person name="Yow A.G."/>
            <person name="Zhang Y."/>
            <person name="Bansal K."/>
            <person name="Eacker S.M."/>
            <person name="Sullivan S."/>
            <person name="Liachko I."/>
            <person name="Cubeta M.A."/>
            <person name="Rollins J.A."/>
            <person name="Ashrafi H."/>
        </authorList>
    </citation>
    <scope>NUCLEOTIDE SEQUENCE</scope>
    <source>
        <strain evidence="6">RL-1</strain>
    </source>
</reference>
<evidence type="ECO:0000256" key="2">
    <source>
        <dbReference type="ARBA" id="ARBA00022692"/>
    </source>
</evidence>
<evidence type="ECO:0008006" key="8">
    <source>
        <dbReference type="Google" id="ProtNLM"/>
    </source>
</evidence>
<feature type="transmembrane region" description="Helical" evidence="5">
    <location>
        <begin position="89"/>
        <end position="109"/>
    </location>
</feature>
<feature type="transmembrane region" description="Helical" evidence="5">
    <location>
        <begin position="235"/>
        <end position="261"/>
    </location>
</feature>
<evidence type="ECO:0000256" key="3">
    <source>
        <dbReference type="ARBA" id="ARBA00022989"/>
    </source>
</evidence>
<gene>
    <name evidence="6" type="ORF">DSL72_008466</name>
</gene>
<keyword evidence="7" id="KW-1185">Reference proteome</keyword>
<sequence>MTTYLAEDTDTGVSYLKAWKLSLVTFSLSVGTFLVALDVNIIGVAISKITSVFHSLGDASWYILAYLLTVTALQPTIGRYLYKSFIIRLIYFSSVIVFEVGSVLCAAAPSSGVFIFGRAVAGTGAAGLLQGALAIITHIVELERRPLFMGIVVSVFGLSICSGPVMGGVFVDSVGWRWCFWIVQSVPDQYTSLSLRRKFANMDLIGTVTFLGAICCLTLALQWGGQTKLWRSSQIVGLFLCSSFPINLAGKLSFLMTFMFYASPNTPRIVAIPIAHSQFLSKFGTEVTNLLPSLNPEIVIAAGAAGLDDIAAGSMDALVLLRTAYTSALKSPFILALSAACVGAVCLPALEWKNIKTEAAKRKDDANIEPLREGQNDWEKAAEIRTDAKEFLSQENPEKCYKDLVSTE</sequence>
<dbReference type="InterPro" id="IPR036259">
    <property type="entry name" value="MFS_trans_sf"/>
</dbReference>
<feature type="transmembrane region" description="Helical" evidence="5">
    <location>
        <begin position="59"/>
        <end position="82"/>
    </location>
</feature>
<dbReference type="GO" id="GO:0022857">
    <property type="term" value="F:transmembrane transporter activity"/>
    <property type="evidence" value="ECO:0007669"/>
    <property type="project" value="InterPro"/>
</dbReference>
<keyword evidence="4 5" id="KW-0472">Membrane</keyword>
<organism evidence="6 7">
    <name type="scientific">Monilinia vaccinii-corymbosi</name>
    <dbReference type="NCBI Taxonomy" id="61207"/>
    <lineage>
        <taxon>Eukaryota</taxon>
        <taxon>Fungi</taxon>
        <taxon>Dikarya</taxon>
        <taxon>Ascomycota</taxon>
        <taxon>Pezizomycotina</taxon>
        <taxon>Leotiomycetes</taxon>
        <taxon>Helotiales</taxon>
        <taxon>Sclerotiniaceae</taxon>
        <taxon>Monilinia</taxon>
    </lineage>
</organism>
<dbReference type="GO" id="GO:0005886">
    <property type="term" value="C:plasma membrane"/>
    <property type="evidence" value="ECO:0007669"/>
    <property type="project" value="TreeGrafter"/>
</dbReference>
<dbReference type="OrthoDB" id="10021397at2759"/>
<feature type="transmembrane region" description="Helical" evidence="5">
    <location>
        <begin position="147"/>
        <end position="171"/>
    </location>
</feature>
<dbReference type="PANTHER" id="PTHR23501:SF199">
    <property type="entry name" value="MFS EFFLUX TRANSPORTER INPD-RELATED"/>
    <property type="match status" value="1"/>
</dbReference>
<dbReference type="Pfam" id="PF07690">
    <property type="entry name" value="MFS_1"/>
    <property type="match status" value="1"/>
</dbReference>
<evidence type="ECO:0000256" key="4">
    <source>
        <dbReference type="ARBA" id="ARBA00023136"/>
    </source>
</evidence>
<evidence type="ECO:0000256" key="5">
    <source>
        <dbReference type="SAM" id="Phobius"/>
    </source>
</evidence>
<name>A0A8A3PL37_9HELO</name>
<comment type="subcellular location">
    <subcellularLocation>
        <location evidence="1">Membrane</location>
        <topology evidence="1">Multi-pass membrane protein</topology>
    </subcellularLocation>
</comment>
<keyword evidence="2 5" id="KW-0812">Transmembrane</keyword>
<dbReference type="EMBL" id="CP063409">
    <property type="protein sequence ID" value="QSZ35596.1"/>
    <property type="molecule type" value="Genomic_DNA"/>
</dbReference>
<accession>A0A8A3PL37</accession>
<dbReference type="SUPFAM" id="SSF103473">
    <property type="entry name" value="MFS general substrate transporter"/>
    <property type="match status" value="1"/>
</dbReference>
<dbReference type="Gene3D" id="1.20.1720.10">
    <property type="entry name" value="Multidrug resistance protein D"/>
    <property type="match status" value="1"/>
</dbReference>
<keyword evidence="3 5" id="KW-1133">Transmembrane helix</keyword>
<feature type="transmembrane region" description="Helical" evidence="5">
    <location>
        <begin position="115"/>
        <end position="140"/>
    </location>
</feature>
<dbReference type="InterPro" id="IPR011701">
    <property type="entry name" value="MFS"/>
</dbReference>
<feature type="transmembrane region" description="Helical" evidence="5">
    <location>
        <begin position="204"/>
        <end position="223"/>
    </location>
</feature>
<evidence type="ECO:0000313" key="6">
    <source>
        <dbReference type="EMBL" id="QSZ35596.1"/>
    </source>
</evidence>
<proteinExistence type="predicted"/>
<evidence type="ECO:0000256" key="1">
    <source>
        <dbReference type="ARBA" id="ARBA00004141"/>
    </source>
</evidence>
<protein>
    <recommendedName>
        <fullName evidence="8">Major facilitator superfamily (MFS) profile domain-containing protein</fullName>
    </recommendedName>
</protein>